<feature type="transmembrane region" description="Helical" evidence="1">
    <location>
        <begin position="15"/>
        <end position="34"/>
    </location>
</feature>
<accession>A0A831ENL7</accession>
<protein>
    <submittedName>
        <fullName evidence="2">Uncharacterized protein</fullName>
    </submittedName>
</protein>
<evidence type="ECO:0000313" key="3">
    <source>
        <dbReference type="Proteomes" id="UP000013111"/>
    </source>
</evidence>
<reference evidence="2 3" key="1">
    <citation type="submission" date="2012-11" db="EMBL/GenBank/DDBJ databases">
        <authorList>
            <person name="Linke B."/>
        </authorList>
    </citation>
    <scope>NUCLEOTIDE SEQUENCE [LARGE SCALE GENOMIC DNA]</scope>
    <source>
        <strain evidence="3">CFBP 1232</strain>
    </source>
</reference>
<evidence type="ECO:0000313" key="2">
    <source>
        <dbReference type="EMBL" id="CCO92096.1"/>
    </source>
</evidence>
<sequence>MAVNVALMHAVNSKILTVSFMLLNLPYLLLWPLFGDRQGRHLQEARKLRLYHCLMALS</sequence>
<proteinExistence type="predicted"/>
<name>A0A831ENL7_ERWAM</name>
<reference evidence="2 3" key="2">
    <citation type="submission" date="2013-04" db="EMBL/GenBank/DDBJ databases">
        <title>Comparative genomics of 12 strains of Erwinia amylovora identifies a pan-genome with a large conserved core and provides insights into host specificity.</title>
        <authorList>
            <person name="Mann R.A."/>
            <person name="Smits T.H.M."/>
            <person name="Buehlmann A."/>
            <person name="Blom J."/>
            <person name="Goesmann A."/>
            <person name="Frey J.E."/>
            <person name="Plummer K.M."/>
            <person name="Beer S.V."/>
            <person name="Luck J."/>
            <person name="Duffy B."/>
            <person name="Rodoni B."/>
        </authorList>
    </citation>
    <scope>NUCLEOTIDE SEQUENCE [LARGE SCALE GENOMIC DNA]</scope>
    <source>
        <strain evidence="3">CFBP 1232</strain>
    </source>
</reference>
<dbReference type="Proteomes" id="UP000013111">
    <property type="component" value="Unassembled WGS sequence"/>
</dbReference>
<dbReference type="AlphaFoldDB" id="A0A831ENL7"/>
<comment type="caution">
    <text evidence="2">The sequence shown here is derived from an EMBL/GenBank/DDBJ whole genome shotgun (WGS) entry which is preliminary data.</text>
</comment>
<gene>
    <name evidence="2" type="ORF">BN437_0116</name>
</gene>
<dbReference type="GeneID" id="97607639"/>
<dbReference type="EMBL" id="CAPB01000002">
    <property type="protein sequence ID" value="CCO92096.1"/>
    <property type="molecule type" value="Genomic_DNA"/>
</dbReference>
<keyword evidence="1" id="KW-0812">Transmembrane</keyword>
<organism evidence="2 3">
    <name type="scientific">Erwinia amylovora NBRC 12687 = CFBP 1232</name>
    <dbReference type="NCBI Taxonomy" id="1219359"/>
    <lineage>
        <taxon>Bacteria</taxon>
        <taxon>Pseudomonadati</taxon>
        <taxon>Pseudomonadota</taxon>
        <taxon>Gammaproteobacteria</taxon>
        <taxon>Enterobacterales</taxon>
        <taxon>Erwiniaceae</taxon>
        <taxon>Erwinia</taxon>
    </lineage>
</organism>
<dbReference type="RefSeq" id="WP_004154840.1">
    <property type="nucleotide sequence ID" value="NZ_BAYW01000017.1"/>
</dbReference>
<evidence type="ECO:0000256" key="1">
    <source>
        <dbReference type="SAM" id="Phobius"/>
    </source>
</evidence>
<keyword evidence="1" id="KW-0472">Membrane</keyword>
<keyword evidence="1" id="KW-1133">Transmembrane helix</keyword>